<sequence length="57" mass="6508">MCRRRPPRRCFRGAPATAWRLRRDYFVSRNFVSAYWKIGRGDEPLSSGGCREGSASG</sequence>
<proteinExistence type="predicted"/>
<dbReference type="HOGENOM" id="CLU_2994615_0_0_11"/>
<dbReference type="STRING" id="1003195.SCATT_47680"/>
<name>G8WV55_STREN</name>
<accession>G8WV55</accession>
<dbReference type="AlphaFoldDB" id="G8WV55"/>
<gene>
    <name evidence="1" type="ordered locus">SCATT_47680</name>
</gene>
<dbReference type="KEGG" id="scy:SCATT_47680"/>
<reference evidence="2" key="1">
    <citation type="submission" date="2011-12" db="EMBL/GenBank/DDBJ databases">
        <title>Complete genome sequence of Streptomyces cattleya strain DSM 46488.</title>
        <authorList>
            <person name="Ou H.-Y."/>
            <person name="Li P."/>
            <person name="Zhao C."/>
            <person name="O'Hagan D."/>
            <person name="Deng Z."/>
        </authorList>
    </citation>
    <scope>NUCLEOTIDE SEQUENCE [LARGE SCALE GENOMIC DNA]</scope>
    <source>
        <strain evidence="2">ATCC 35852 / DSM 46488 / JCM 4925 / NBRC 14057 / NRRL 8057</strain>
    </source>
</reference>
<evidence type="ECO:0000313" key="1">
    <source>
        <dbReference type="EMBL" id="AEW97139.1"/>
    </source>
</evidence>
<protein>
    <submittedName>
        <fullName evidence="1">Uncharacterized protein</fullName>
    </submittedName>
</protein>
<dbReference type="Proteomes" id="UP000007842">
    <property type="component" value="Chromosome"/>
</dbReference>
<organism evidence="1 2">
    <name type="scientific">Streptantibioticus cattleyicolor (strain ATCC 35852 / DSM 46488 / JCM 4925 / NBRC 14057 / NRRL 8057)</name>
    <name type="common">Streptomyces cattleya</name>
    <dbReference type="NCBI Taxonomy" id="1003195"/>
    <lineage>
        <taxon>Bacteria</taxon>
        <taxon>Bacillati</taxon>
        <taxon>Actinomycetota</taxon>
        <taxon>Actinomycetes</taxon>
        <taxon>Kitasatosporales</taxon>
        <taxon>Streptomycetaceae</taxon>
        <taxon>Streptantibioticus</taxon>
    </lineage>
</organism>
<keyword evidence="2" id="KW-1185">Reference proteome</keyword>
<dbReference type="PATRIC" id="fig|1003195.29.peg.4755"/>
<dbReference type="EMBL" id="CP003219">
    <property type="protein sequence ID" value="AEW97139.1"/>
    <property type="molecule type" value="Genomic_DNA"/>
</dbReference>
<evidence type="ECO:0000313" key="2">
    <source>
        <dbReference type="Proteomes" id="UP000007842"/>
    </source>
</evidence>